<dbReference type="AlphaFoldDB" id="A0A4Y2F6F0"/>
<dbReference type="EMBL" id="BGPR01172451">
    <property type="protein sequence ID" value="GBM35634.1"/>
    <property type="molecule type" value="Genomic_DNA"/>
</dbReference>
<dbReference type="PANTHER" id="PTHR46954">
    <property type="entry name" value="C2H2-TYPE DOMAIN-CONTAINING PROTEIN"/>
    <property type="match status" value="1"/>
</dbReference>
<dbReference type="Proteomes" id="UP000499080">
    <property type="component" value="Unassembled WGS sequence"/>
</dbReference>
<evidence type="ECO:0000313" key="1">
    <source>
        <dbReference type="EMBL" id="GBM35634.1"/>
    </source>
</evidence>
<name>A0A4Y2F6F0_ARAVE</name>
<evidence type="ECO:0000313" key="2">
    <source>
        <dbReference type="Proteomes" id="UP000499080"/>
    </source>
</evidence>
<protein>
    <submittedName>
        <fullName evidence="1">Uncharacterized protein</fullName>
    </submittedName>
</protein>
<organism evidence="1 2">
    <name type="scientific">Araneus ventricosus</name>
    <name type="common">Orbweaver spider</name>
    <name type="synonym">Epeira ventricosa</name>
    <dbReference type="NCBI Taxonomy" id="182803"/>
    <lineage>
        <taxon>Eukaryota</taxon>
        <taxon>Metazoa</taxon>
        <taxon>Ecdysozoa</taxon>
        <taxon>Arthropoda</taxon>
        <taxon>Chelicerata</taxon>
        <taxon>Arachnida</taxon>
        <taxon>Araneae</taxon>
        <taxon>Araneomorphae</taxon>
        <taxon>Entelegynae</taxon>
        <taxon>Araneoidea</taxon>
        <taxon>Araneidae</taxon>
        <taxon>Araneus</taxon>
    </lineage>
</organism>
<comment type="caution">
    <text evidence="1">The sequence shown here is derived from an EMBL/GenBank/DDBJ whole genome shotgun (WGS) entry which is preliminary data.</text>
</comment>
<keyword evidence="2" id="KW-1185">Reference proteome</keyword>
<dbReference type="OrthoDB" id="2433005at2759"/>
<sequence length="144" mass="16619">MEVDENPRYQKTIQVGVHHFRQNILDALFIAANAPGRSAFNRVERRMAPLSKELSGLILPHEQYGSHLDAQGNTINPKLEEKNFEYAEKCLTEVWSAVVLDNYPTIAEYISAENSELNQESLEEVDDKWFSTHIRTSQYLTEMF</sequence>
<gene>
    <name evidence="1" type="ORF">AVEN_240433_1</name>
</gene>
<accession>A0A4Y2F6F0</accession>
<proteinExistence type="predicted"/>
<dbReference type="PANTHER" id="PTHR46954:SF1">
    <property type="entry name" value="C2H2-TYPE DOMAIN-CONTAINING PROTEIN"/>
    <property type="match status" value="1"/>
</dbReference>
<reference evidence="1 2" key="1">
    <citation type="journal article" date="2019" name="Sci. Rep.">
        <title>Orb-weaving spider Araneus ventricosus genome elucidates the spidroin gene catalogue.</title>
        <authorList>
            <person name="Kono N."/>
            <person name="Nakamura H."/>
            <person name="Ohtoshi R."/>
            <person name="Moran D.A.P."/>
            <person name="Shinohara A."/>
            <person name="Yoshida Y."/>
            <person name="Fujiwara M."/>
            <person name="Mori M."/>
            <person name="Tomita M."/>
            <person name="Arakawa K."/>
        </authorList>
    </citation>
    <scope>NUCLEOTIDE SEQUENCE [LARGE SCALE GENOMIC DNA]</scope>
</reference>